<comment type="caution">
    <text evidence="7">The sequence shown here is derived from an EMBL/GenBank/DDBJ whole genome shotgun (WGS) entry which is preliminary data.</text>
</comment>
<evidence type="ECO:0000256" key="2">
    <source>
        <dbReference type="ARBA" id="ARBA00005942"/>
    </source>
</evidence>
<feature type="region of interest" description="Disordered" evidence="6">
    <location>
        <begin position="1"/>
        <end position="36"/>
    </location>
</feature>
<reference evidence="7" key="1">
    <citation type="submission" date="2023-06" db="EMBL/GenBank/DDBJ databases">
        <title>Draft genome of Marssonina rosae.</title>
        <authorList>
            <person name="Cheng Q."/>
        </authorList>
    </citation>
    <scope>NUCLEOTIDE SEQUENCE</scope>
    <source>
        <strain evidence="7">R4</strain>
    </source>
</reference>
<evidence type="ECO:0000256" key="5">
    <source>
        <dbReference type="ARBA" id="ARBA00023242"/>
    </source>
</evidence>
<dbReference type="Pfam" id="PF06179">
    <property type="entry name" value="Med22"/>
    <property type="match status" value="1"/>
</dbReference>
<dbReference type="GO" id="GO:0016592">
    <property type="term" value="C:mediator complex"/>
    <property type="evidence" value="ECO:0007669"/>
    <property type="project" value="InterPro"/>
</dbReference>
<dbReference type="InterPro" id="IPR009332">
    <property type="entry name" value="Med22"/>
</dbReference>
<evidence type="ECO:0000256" key="6">
    <source>
        <dbReference type="SAM" id="MobiDB-lite"/>
    </source>
</evidence>
<dbReference type="Proteomes" id="UP001285354">
    <property type="component" value="Unassembled WGS sequence"/>
</dbReference>
<evidence type="ECO:0008006" key="9">
    <source>
        <dbReference type="Google" id="ProtNLM"/>
    </source>
</evidence>
<keyword evidence="5" id="KW-0539">Nucleus</keyword>
<dbReference type="PANTHER" id="PTHR12434:SF6">
    <property type="entry name" value="MEDIATOR OF RNA POLYMERASE II TRANSCRIPTION SUBUNIT 22"/>
    <property type="match status" value="1"/>
</dbReference>
<evidence type="ECO:0000256" key="1">
    <source>
        <dbReference type="ARBA" id="ARBA00004123"/>
    </source>
</evidence>
<dbReference type="GO" id="GO:0006357">
    <property type="term" value="P:regulation of transcription by RNA polymerase II"/>
    <property type="evidence" value="ECO:0007669"/>
    <property type="project" value="InterPro"/>
</dbReference>
<dbReference type="Gene3D" id="6.10.280.160">
    <property type="entry name" value="Mediator of RNA polymerase II transcription subunit 22"/>
    <property type="match status" value="1"/>
</dbReference>
<keyword evidence="3" id="KW-0805">Transcription regulation</keyword>
<dbReference type="GO" id="GO:0003712">
    <property type="term" value="F:transcription coregulator activity"/>
    <property type="evidence" value="ECO:0007669"/>
    <property type="project" value="InterPro"/>
</dbReference>
<comment type="similarity">
    <text evidence="2">Belongs to the Mediator complex subunit 22 family.</text>
</comment>
<proteinExistence type="inferred from homology"/>
<evidence type="ECO:0000313" key="8">
    <source>
        <dbReference type="Proteomes" id="UP001285354"/>
    </source>
</evidence>
<protein>
    <recommendedName>
        <fullName evidence="9">Mediator of RNA polymerase II transcription subunit 22</fullName>
    </recommendedName>
</protein>
<evidence type="ECO:0000256" key="3">
    <source>
        <dbReference type="ARBA" id="ARBA00023015"/>
    </source>
</evidence>
<dbReference type="EMBL" id="JAUBYV010000006">
    <property type="protein sequence ID" value="KAK2626140.1"/>
    <property type="molecule type" value="Genomic_DNA"/>
</dbReference>
<comment type="subcellular location">
    <subcellularLocation>
        <location evidence="1">Nucleus</location>
    </subcellularLocation>
</comment>
<organism evidence="7 8">
    <name type="scientific">Diplocarpon rosae</name>
    <dbReference type="NCBI Taxonomy" id="946125"/>
    <lineage>
        <taxon>Eukaryota</taxon>
        <taxon>Fungi</taxon>
        <taxon>Dikarya</taxon>
        <taxon>Ascomycota</taxon>
        <taxon>Pezizomycotina</taxon>
        <taxon>Leotiomycetes</taxon>
        <taxon>Helotiales</taxon>
        <taxon>Drepanopezizaceae</taxon>
        <taxon>Diplocarpon</taxon>
    </lineage>
</organism>
<accession>A0AAD9SYV3</accession>
<keyword evidence="4" id="KW-0804">Transcription</keyword>
<gene>
    <name evidence="7" type="ORF">QTJ16_004402</name>
</gene>
<keyword evidence="8" id="KW-1185">Reference proteome</keyword>
<sequence length="145" mass="15737">MDRPKSTLSRCSRDYSTAPTSPQSSDSHTATVSNNLSDRSERAVAALLTRFKTLVTLAAEPVQDGVAATKEVAAAHALQMEVESSLLVRAAEDLLQLTRELKELWLFGPLREIKEGEGEGQMDEDSQRVGELVEGILGKLADARV</sequence>
<evidence type="ECO:0000313" key="7">
    <source>
        <dbReference type="EMBL" id="KAK2626140.1"/>
    </source>
</evidence>
<evidence type="ECO:0000256" key="4">
    <source>
        <dbReference type="ARBA" id="ARBA00023163"/>
    </source>
</evidence>
<dbReference type="PANTHER" id="PTHR12434">
    <property type="entry name" value="MEDIATOR OF RNA POLYMERASE II TRANSCRIPTION SUBUNIT 22"/>
    <property type="match status" value="1"/>
</dbReference>
<name>A0AAD9SYV3_9HELO</name>
<dbReference type="AlphaFoldDB" id="A0AAD9SYV3"/>